<dbReference type="EMBL" id="CAESAD010000005">
    <property type="protein sequence ID" value="CAB4340155.1"/>
    <property type="molecule type" value="Genomic_DNA"/>
</dbReference>
<sequence length="193" mass="19153">MSATAVSGVVVDSWAAKSRVRNAVLVVGLTALTALSAQVSIPLPFTPVPLTLQTFAVLAGAAALGAERAVLAQVLYITLAVAGAPVLAGGASGREEVIGATGGYLLGFVVASYVVGRISAAGASTKTSTTALAYVAGSLVIYSLGAPWLAYVTGNSITWAIANGVVPFLIGDAIKAVAAGAVLPLAWKLTDSK</sequence>
<keyword evidence="1" id="KW-0472">Membrane</keyword>
<evidence type="ECO:0000313" key="6">
    <source>
        <dbReference type="EMBL" id="CAB4812908.1"/>
    </source>
</evidence>
<dbReference type="AlphaFoldDB" id="A0A6J5ZBY6"/>
<dbReference type="GO" id="GO:0015225">
    <property type="term" value="F:biotin transmembrane transporter activity"/>
    <property type="evidence" value="ECO:0007669"/>
    <property type="project" value="InterPro"/>
</dbReference>
<evidence type="ECO:0000313" key="5">
    <source>
        <dbReference type="EMBL" id="CAB4749553.1"/>
    </source>
</evidence>
<protein>
    <submittedName>
        <fullName evidence="3">Unannotated protein</fullName>
    </submittedName>
</protein>
<dbReference type="PIRSF" id="PIRSF016661">
    <property type="entry name" value="BioY"/>
    <property type="match status" value="1"/>
</dbReference>
<dbReference type="PANTHER" id="PTHR34295">
    <property type="entry name" value="BIOTIN TRANSPORTER BIOY"/>
    <property type="match status" value="1"/>
</dbReference>
<dbReference type="EMBL" id="CAESAI010000016">
    <property type="protein sequence ID" value="CAB4338750.1"/>
    <property type="molecule type" value="Genomic_DNA"/>
</dbReference>
<reference evidence="3" key="1">
    <citation type="submission" date="2020-05" db="EMBL/GenBank/DDBJ databases">
        <authorList>
            <person name="Chiriac C."/>
            <person name="Salcher M."/>
            <person name="Ghai R."/>
            <person name="Kavagutti S V."/>
        </authorList>
    </citation>
    <scope>NUCLEOTIDE SEQUENCE</scope>
</reference>
<evidence type="ECO:0000313" key="2">
    <source>
        <dbReference type="EMBL" id="CAB4338750.1"/>
    </source>
</evidence>
<name>A0A6J5ZBY6_9ZZZZ</name>
<feature type="transmembrane region" description="Helical" evidence="1">
    <location>
        <begin position="23"/>
        <end position="41"/>
    </location>
</feature>
<dbReference type="EMBL" id="CAFBPK010000006">
    <property type="protein sequence ID" value="CAB5015408.1"/>
    <property type="molecule type" value="Genomic_DNA"/>
</dbReference>
<evidence type="ECO:0000256" key="1">
    <source>
        <dbReference type="SAM" id="Phobius"/>
    </source>
</evidence>
<dbReference type="Pfam" id="PF02632">
    <property type="entry name" value="BioY"/>
    <property type="match status" value="1"/>
</dbReference>
<dbReference type="EMBL" id="CAFBQG010000017">
    <property type="protein sequence ID" value="CAB5045209.1"/>
    <property type="molecule type" value="Genomic_DNA"/>
</dbReference>
<evidence type="ECO:0000313" key="3">
    <source>
        <dbReference type="EMBL" id="CAB4340155.1"/>
    </source>
</evidence>
<dbReference type="EMBL" id="CAEZZD010000081">
    <property type="protein sequence ID" value="CAB4749553.1"/>
    <property type="molecule type" value="Genomic_DNA"/>
</dbReference>
<dbReference type="EMBL" id="CAEZYC010000119">
    <property type="protein sequence ID" value="CAB4719841.1"/>
    <property type="molecule type" value="Genomic_DNA"/>
</dbReference>
<keyword evidence="1" id="KW-1133">Transmembrane helix</keyword>
<dbReference type="GO" id="GO:0005886">
    <property type="term" value="C:plasma membrane"/>
    <property type="evidence" value="ECO:0007669"/>
    <property type="project" value="InterPro"/>
</dbReference>
<dbReference type="InterPro" id="IPR003784">
    <property type="entry name" value="BioY"/>
</dbReference>
<feature type="transmembrane region" description="Helical" evidence="1">
    <location>
        <begin position="131"/>
        <end position="151"/>
    </location>
</feature>
<organism evidence="3">
    <name type="scientific">freshwater metagenome</name>
    <dbReference type="NCBI Taxonomy" id="449393"/>
    <lineage>
        <taxon>unclassified sequences</taxon>
        <taxon>metagenomes</taxon>
        <taxon>ecological metagenomes</taxon>
    </lineage>
</organism>
<evidence type="ECO:0000313" key="8">
    <source>
        <dbReference type="EMBL" id="CAB5015408.1"/>
    </source>
</evidence>
<evidence type="ECO:0000313" key="7">
    <source>
        <dbReference type="EMBL" id="CAB4850715.1"/>
    </source>
</evidence>
<gene>
    <name evidence="4" type="ORF">UFOPK2648_01370</name>
    <name evidence="5" type="ORF">UFOPK2824_00623</name>
    <name evidence="6" type="ORF">UFOPK3037_01437</name>
    <name evidence="7" type="ORF">UFOPK3278_01302</name>
    <name evidence="2" type="ORF">UFOPK3406_00804</name>
    <name evidence="3" type="ORF">UFOPK3925_00912</name>
    <name evidence="8" type="ORF">UFOPK4097_00579</name>
    <name evidence="9" type="ORF">UFOPK4301_00239</name>
</gene>
<dbReference type="EMBL" id="CAFAAO010000024">
    <property type="protein sequence ID" value="CAB4812908.1"/>
    <property type="molecule type" value="Genomic_DNA"/>
</dbReference>
<feature type="transmembrane region" description="Helical" evidence="1">
    <location>
        <begin position="157"/>
        <end position="187"/>
    </location>
</feature>
<accession>A0A6J5ZBY6</accession>
<dbReference type="EMBL" id="CAFBIX010000078">
    <property type="protein sequence ID" value="CAB4850715.1"/>
    <property type="molecule type" value="Genomic_DNA"/>
</dbReference>
<feature type="transmembrane region" description="Helical" evidence="1">
    <location>
        <begin position="97"/>
        <end position="119"/>
    </location>
</feature>
<evidence type="ECO:0000313" key="4">
    <source>
        <dbReference type="EMBL" id="CAB4719841.1"/>
    </source>
</evidence>
<dbReference type="Gene3D" id="1.10.1760.20">
    <property type="match status" value="1"/>
</dbReference>
<feature type="transmembrane region" description="Helical" evidence="1">
    <location>
        <begin position="73"/>
        <end position="91"/>
    </location>
</feature>
<dbReference type="PANTHER" id="PTHR34295:SF1">
    <property type="entry name" value="BIOTIN TRANSPORTER BIOY"/>
    <property type="match status" value="1"/>
</dbReference>
<evidence type="ECO:0000313" key="9">
    <source>
        <dbReference type="EMBL" id="CAB5045209.1"/>
    </source>
</evidence>
<proteinExistence type="predicted"/>
<keyword evidence="1" id="KW-0812">Transmembrane</keyword>